<proteinExistence type="predicted"/>
<dbReference type="Proteomes" id="UP001596108">
    <property type="component" value="Unassembled WGS sequence"/>
</dbReference>
<evidence type="ECO:0000313" key="1">
    <source>
        <dbReference type="EMBL" id="MFC5528411.1"/>
    </source>
</evidence>
<reference evidence="2" key="1">
    <citation type="journal article" date="2019" name="Int. J. Syst. Evol. Microbiol.">
        <title>The Global Catalogue of Microorganisms (GCM) 10K type strain sequencing project: providing services to taxonomists for standard genome sequencing and annotation.</title>
        <authorList>
            <consortium name="The Broad Institute Genomics Platform"/>
            <consortium name="The Broad Institute Genome Sequencing Center for Infectious Disease"/>
            <person name="Wu L."/>
            <person name="Ma J."/>
        </authorList>
    </citation>
    <scope>NUCLEOTIDE SEQUENCE [LARGE SCALE GENOMIC DNA]</scope>
    <source>
        <strain evidence="2">CGMCC 1.18578</strain>
    </source>
</reference>
<comment type="caution">
    <text evidence="1">The sequence shown here is derived from an EMBL/GenBank/DDBJ whole genome shotgun (WGS) entry which is preliminary data.</text>
</comment>
<accession>A0ABW0QTU6</accession>
<dbReference type="RefSeq" id="WP_378110246.1">
    <property type="nucleotide sequence ID" value="NZ_JBHSNC010000010.1"/>
</dbReference>
<dbReference type="EMBL" id="JBHSNC010000010">
    <property type="protein sequence ID" value="MFC5528411.1"/>
    <property type="molecule type" value="Genomic_DNA"/>
</dbReference>
<keyword evidence="2" id="KW-1185">Reference proteome</keyword>
<organism evidence="1 2">
    <name type="scientific">Cohnella yongneupensis</name>
    <dbReference type="NCBI Taxonomy" id="425006"/>
    <lineage>
        <taxon>Bacteria</taxon>
        <taxon>Bacillati</taxon>
        <taxon>Bacillota</taxon>
        <taxon>Bacilli</taxon>
        <taxon>Bacillales</taxon>
        <taxon>Paenibacillaceae</taxon>
        <taxon>Cohnella</taxon>
    </lineage>
</organism>
<evidence type="ECO:0008006" key="3">
    <source>
        <dbReference type="Google" id="ProtNLM"/>
    </source>
</evidence>
<gene>
    <name evidence="1" type="ORF">ACFPQ4_02965</name>
</gene>
<name>A0ABW0QTU6_9BACL</name>
<sequence>MADIKLIDENTDLSHLRKPYGWDLEINGEPYDIYRVEGFIHTIGGKMGENCLWACPAGEAPTHENLIEFNGDAPTWGITFDRNNYIKSKWDETSVEANGQCWITRNGKRFYHIPARYMDYGLAKAQHLLVSLMEECPLNLNERTWKEQAIGKKIWYEGQPAKITRITQDNELWIEPDGIDKFKAPPHWGDDFDYDDYEDGLRVELLSPNIKWFRD</sequence>
<evidence type="ECO:0000313" key="2">
    <source>
        <dbReference type="Proteomes" id="UP001596108"/>
    </source>
</evidence>
<protein>
    <recommendedName>
        <fullName evidence="3">Phage protein</fullName>
    </recommendedName>
</protein>